<feature type="transmembrane region" description="Helical" evidence="1">
    <location>
        <begin position="54"/>
        <end position="78"/>
    </location>
</feature>
<keyword evidence="1" id="KW-0472">Membrane</keyword>
<gene>
    <name evidence="2" type="ORF">IQ260_23930</name>
</gene>
<keyword evidence="3" id="KW-1185">Reference proteome</keyword>
<proteinExistence type="predicted"/>
<evidence type="ECO:0000313" key="3">
    <source>
        <dbReference type="Proteomes" id="UP000615026"/>
    </source>
</evidence>
<dbReference type="RefSeq" id="WP_193995589.1">
    <property type="nucleotide sequence ID" value="NZ_JADEXP010000311.1"/>
</dbReference>
<organism evidence="2 3">
    <name type="scientific">Leptolyngbya cf. ectocarpi LEGE 11479</name>
    <dbReference type="NCBI Taxonomy" id="1828722"/>
    <lineage>
        <taxon>Bacteria</taxon>
        <taxon>Bacillati</taxon>
        <taxon>Cyanobacteriota</taxon>
        <taxon>Cyanophyceae</taxon>
        <taxon>Leptolyngbyales</taxon>
        <taxon>Leptolyngbyaceae</taxon>
        <taxon>Leptolyngbya group</taxon>
        <taxon>Leptolyngbya</taxon>
    </lineage>
</organism>
<comment type="caution">
    <text evidence="2">The sequence shown here is derived from an EMBL/GenBank/DDBJ whole genome shotgun (WGS) entry which is preliminary data.</text>
</comment>
<dbReference type="EMBL" id="JADEXP010000311">
    <property type="protein sequence ID" value="MBE9069699.1"/>
    <property type="molecule type" value="Genomic_DNA"/>
</dbReference>
<protein>
    <submittedName>
        <fullName evidence="2">Uncharacterized protein</fullName>
    </submittedName>
</protein>
<sequence>MGTQTKGKTIFLLTSMVGWLLSGGALIYLSPFLANLVSPSATTSLWMENLTRGGYNPMLALAAGGGILLLTVAGNAIWYRYFEDKV</sequence>
<evidence type="ECO:0000256" key="1">
    <source>
        <dbReference type="SAM" id="Phobius"/>
    </source>
</evidence>
<dbReference type="AlphaFoldDB" id="A0A929FC73"/>
<feature type="transmembrane region" description="Helical" evidence="1">
    <location>
        <begin position="12"/>
        <end position="34"/>
    </location>
</feature>
<name>A0A929FC73_LEPEC</name>
<keyword evidence="1" id="KW-0812">Transmembrane</keyword>
<keyword evidence="1" id="KW-1133">Transmembrane helix</keyword>
<reference evidence="2" key="1">
    <citation type="submission" date="2020-10" db="EMBL/GenBank/DDBJ databases">
        <authorList>
            <person name="Castelo-Branco R."/>
            <person name="Eusebio N."/>
            <person name="Adriana R."/>
            <person name="Vieira A."/>
            <person name="Brugerolle De Fraissinette N."/>
            <person name="Rezende De Castro R."/>
            <person name="Schneider M.P."/>
            <person name="Vasconcelos V."/>
            <person name="Leao P.N."/>
        </authorList>
    </citation>
    <scope>NUCLEOTIDE SEQUENCE</scope>
    <source>
        <strain evidence="2">LEGE 11479</strain>
    </source>
</reference>
<evidence type="ECO:0000313" key="2">
    <source>
        <dbReference type="EMBL" id="MBE9069699.1"/>
    </source>
</evidence>
<accession>A0A929FC73</accession>
<dbReference type="Proteomes" id="UP000615026">
    <property type="component" value="Unassembled WGS sequence"/>
</dbReference>